<name>A0ABD2MGW8_9CUCU</name>
<comment type="caution">
    <text evidence="1">The sequence shown here is derived from an EMBL/GenBank/DDBJ whole genome shotgun (WGS) entry which is preliminary data.</text>
</comment>
<accession>A0ABD2MGW8</accession>
<keyword evidence="2" id="KW-1185">Reference proteome</keyword>
<dbReference type="AlphaFoldDB" id="A0ABD2MGW8"/>
<evidence type="ECO:0000313" key="2">
    <source>
        <dbReference type="Proteomes" id="UP001516400"/>
    </source>
</evidence>
<reference evidence="1 2" key="1">
    <citation type="journal article" date="2021" name="BMC Biol.">
        <title>Horizontally acquired antibacterial genes associated with adaptive radiation of ladybird beetles.</title>
        <authorList>
            <person name="Li H.S."/>
            <person name="Tang X.F."/>
            <person name="Huang Y.H."/>
            <person name="Xu Z.Y."/>
            <person name="Chen M.L."/>
            <person name="Du X.Y."/>
            <person name="Qiu B.Y."/>
            <person name="Chen P.T."/>
            <person name="Zhang W."/>
            <person name="Slipinski A."/>
            <person name="Escalona H.E."/>
            <person name="Waterhouse R.M."/>
            <person name="Zwick A."/>
            <person name="Pang H."/>
        </authorList>
    </citation>
    <scope>NUCLEOTIDE SEQUENCE [LARGE SCALE GENOMIC DNA]</scope>
    <source>
        <strain evidence="1">SYSU2018</strain>
    </source>
</reference>
<dbReference type="EMBL" id="JABFTP020000001">
    <property type="protein sequence ID" value="KAL3265544.1"/>
    <property type="molecule type" value="Genomic_DNA"/>
</dbReference>
<sequence length="114" mass="13038">MSQSSLNICVPKFIQLNSGTSKPHQLQSFVKFQQYNHKESFNCNCSKFMQSNSLVDQSCQFTVSVYATHSSSILSCSLSVYLGEAHHLRTKCSAWQIQIQLTISQPLTFEKRRR</sequence>
<evidence type="ECO:0000313" key="1">
    <source>
        <dbReference type="EMBL" id="KAL3265544.1"/>
    </source>
</evidence>
<proteinExistence type="predicted"/>
<dbReference type="Proteomes" id="UP001516400">
    <property type="component" value="Unassembled WGS sequence"/>
</dbReference>
<gene>
    <name evidence="1" type="ORF">HHI36_009749</name>
</gene>
<organism evidence="1 2">
    <name type="scientific">Cryptolaemus montrouzieri</name>
    <dbReference type="NCBI Taxonomy" id="559131"/>
    <lineage>
        <taxon>Eukaryota</taxon>
        <taxon>Metazoa</taxon>
        <taxon>Ecdysozoa</taxon>
        <taxon>Arthropoda</taxon>
        <taxon>Hexapoda</taxon>
        <taxon>Insecta</taxon>
        <taxon>Pterygota</taxon>
        <taxon>Neoptera</taxon>
        <taxon>Endopterygota</taxon>
        <taxon>Coleoptera</taxon>
        <taxon>Polyphaga</taxon>
        <taxon>Cucujiformia</taxon>
        <taxon>Coccinelloidea</taxon>
        <taxon>Coccinellidae</taxon>
        <taxon>Scymninae</taxon>
        <taxon>Scymnini</taxon>
        <taxon>Cryptolaemus</taxon>
    </lineage>
</organism>
<protein>
    <submittedName>
        <fullName evidence="1">Uncharacterized protein</fullName>
    </submittedName>
</protein>